<protein>
    <recommendedName>
        <fullName evidence="3">Cysteine-rich CPCC domain-containing protein</fullName>
    </recommendedName>
</protein>
<sequence length="83" mass="9480">MYICLICGYNGLENPLYDDDDGAPSFTICDCCGFESGYDDLDQGNSFDEYRKIWISGGCQWHTISKKPKNWNADVQIKNLVNR</sequence>
<dbReference type="EMBL" id="AP024169">
    <property type="protein sequence ID" value="BCN29441.1"/>
    <property type="molecule type" value="Genomic_DNA"/>
</dbReference>
<dbReference type="AlphaFoldDB" id="A0A7R7EIF0"/>
<dbReference type="Proteomes" id="UP000595897">
    <property type="component" value="Chromosome"/>
</dbReference>
<reference evidence="1 2" key="1">
    <citation type="submission" date="2020-11" db="EMBL/GenBank/DDBJ databases">
        <title>Draft genome sequencing of a Lachnospiraceae strain isolated from anoxic soil subjected to BSD treatment.</title>
        <authorList>
            <person name="Uek A."/>
            <person name="Tonouchi A."/>
        </authorList>
    </citation>
    <scope>NUCLEOTIDE SEQUENCE [LARGE SCALE GENOMIC DNA]</scope>
    <source>
        <strain evidence="1 2">TB5</strain>
    </source>
</reference>
<dbReference type="RefSeq" id="WP_271714717.1">
    <property type="nucleotide sequence ID" value="NZ_AP024169.1"/>
</dbReference>
<accession>A0A7R7EIF0</accession>
<dbReference type="KEGG" id="ahb:bsdtb5_07360"/>
<evidence type="ECO:0000313" key="1">
    <source>
        <dbReference type="EMBL" id="BCN29441.1"/>
    </source>
</evidence>
<gene>
    <name evidence="1" type="ORF">bsdtb5_07360</name>
</gene>
<keyword evidence="2" id="KW-1185">Reference proteome</keyword>
<proteinExistence type="predicted"/>
<name>A0A7R7EIF0_9FIRM</name>
<organism evidence="1 2">
    <name type="scientific">Anaeromicropila herbilytica</name>
    <dbReference type="NCBI Taxonomy" id="2785025"/>
    <lineage>
        <taxon>Bacteria</taxon>
        <taxon>Bacillati</taxon>
        <taxon>Bacillota</taxon>
        <taxon>Clostridia</taxon>
        <taxon>Lachnospirales</taxon>
        <taxon>Lachnospiraceae</taxon>
        <taxon>Anaeromicropila</taxon>
    </lineage>
</organism>
<evidence type="ECO:0000313" key="2">
    <source>
        <dbReference type="Proteomes" id="UP000595897"/>
    </source>
</evidence>
<evidence type="ECO:0008006" key="3">
    <source>
        <dbReference type="Google" id="ProtNLM"/>
    </source>
</evidence>